<feature type="transmembrane region" description="Helical" evidence="1">
    <location>
        <begin position="12"/>
        <end position="33"/>
    </location>
</feature>
<feature type="transmembrane region" description="Helical" evidence="1">
    <location>
        <begin position="144"/>
        <end position="166"/>
    </location>
</feature>
<evidence type="ECO:0000256" key="1">
    <source>
        <dbReference type="SAM" id="Phobius"/>
    </source>
</evidence>
<feature type="transmembrane region" description="Helical" evidence="1">
    <location>
        <begin position="75"/>
        <end position="98"/>
    </location>
</feature>
<dbReference type="Proteomes" id="UP001153642">
    <property type="component" value="Unassembled WGS sequence"/>
</dbReference>
<dbReference type="EMBL" id="JAPMUA010000001">
    <property type="protein sequence ID" value="MDG3584987.1"/>
    <property type="molecule type" value="Genomic_DNA"/>
</dbReference>
<keyword evidence="1" id="KW-0812">Transmembrane</keyword>
<protein>
    <submittedName>
        <fullName evidence="2">DUF4199 domain-containing protein</fullName>
    </submittedName>
</protein>
<evidence type="ECO:0000313" key="3">
    <source>
        <dbReference type="Proteomes" id="UP001153642"/>
    </source>
</evidence>
<dbReference type="Gene3D" id="1.10.1760.20">
    <property type="match status" value="1"/>
</dbReference>
<keyword evidence="1" id="KW-1133">Transmembrane helix</keyword>
<dbReference type="RefSeq" id="WP_277898720.1">
    <property type="nucleotide sequence ID" value="NZ_JAPMUA010000001.1"/>
</dbReference>
<keyword evidence="1" id="KW-0472">Membrane</keyword>
<dbReference type="Pfam" id="PF13858">
    <property type="entry name" value="DUF4199"/>
    <property type="match status" value="1"/>
</dbReference>
<feature type="transmembrane region" description="Helical" evidence="1">
    <location>
        <begin position="45"/>
        <end position="63"/>
    </location>
</feature>
<reference evidence="2" key="1">
    <citation type="submission" date="2022-11" db="EMBL/GenBank/DDBJ databases">
        <title>High-quality draft genome sequence of Galbibacter sp. strain CMA-7.</title>
        <authorList>
            <person name="Wei L."/>
            <person name="Dong C."/>
            <person name="Shao Z."/>
        </authorList>
    </citation>
    <scope>NUCLEOTIDE SEQUENCE</scope>
    <source>
        <strain evidence="2">CMA-7</strain>
    </source>
</reference>
<gene>
    <name evidence="2" type="ORF">OSR52_03830</name>
</gene>
<comment type="caution">
    <text evidence="2">The sequence shown here is derived from an EMBL/GenBank/DDBJ whole genome shotgun (WGS) entry which is preliminary data.</text>
</comment>
<sequence length="173" mass="19417">MENTQPTTGKFALKYGIITSVIGIAFSLMLHFMDMQYSQSTGVQIVSTLILVSLVIVAIYQFKKANDGYLELGQALKVGMGVAAIAAVITVIYLVLYINFIEVDYHDKLAEITRAKMIEANPDLSTEQQDQAIEMQRKFFWVTYPIILIFNIFIGFVVSLITGLIMKKTKSEM</sequence>
<accession>A0ABT6FNZ4</accession>
<keyword evidence="3" id="KW-1185">Reference proteome</keyword>
<evidence type="ECO:0000313" key="2">
    <source>
        <dbReference type="EMBL" id="MDG3584987.1"/>
    </source>
</evidence>
<proteinExistence type="predicted"/>
<name>A0ABT6FNZ4_9FLAO</name>
<dbReference type="InterPro" id="IPR025250">
    <property type="entry name" value="DUF4199"/>
</dbReference>
<organism evidence="2 3">
    <name type="scientific">Galbibacter pacificus</name>
    <dbReference type="NCBI Taxonomy" id="2996052"/>
    <lineage>
        <taxon>Bacteria</taxon>
        <taxon>Pseudomonadati</taxon>
        <taxon>Bacteroidota</taxon>
        <taxon>Flavobacteriia</taxon>
        <taxon>Flavobacteriales</taxon>
        <taxon>Flavobacteriaceae</taxon>
        <taxon>Galbibacter</taxon>
    </lineage>
</organism>